<dbReference type="RefSeq" id="WP_188785467.1">
    <property type="nucleotide sequence ID" value="NZ_BMNI01000019.1"/>
</dbReference>
<dbReference type="EMBL" id="BMNI01000019">
    <property type="protein sequence ID" value="GGO94371.1"/>
    <property type="molecule type" value="Genomic_DNA"/>
</dbReference>
<protein>
    <recommendedName>
        <fullName evidence="3">Magnesium transporter MgtE intracellular domain-containing protein</fullName>
    </recommendedName>
</protein>
<keyword evidence="2" id="KW-1185">Reference proteome</keyword>
<sequence length="501" mass="53630">MSQRLETSAEILKLARLVEQDPDQLGFLDSVSPAELRALREGVTNTIFDAGAQSLKRVAAGAKLLPSPLVAAIALKSFGALLCARAAGAVDPGKAIDVAKRLPADFLVDVTIQLDPRRVAKIIGQVPQELVVPVAAELGRREEHVTMGRFLAYVPDSAVVAAMTALSDEALLRTAFVLEHKDRLDHALGLLPPERLPGIFANASQLGLWPEALDLLEHLSQARRGPIADVVAEQPVEVIEDLVSAVSAARIWENLLPVVGVMSDAHRLRLAAVPAFHEPTVLGEIIEAAAVASQWADLLPLIDALPDEVRSLAADRVAALDEKAVAELVAAVSSNELWPRLLPVVRSMSEGSRTAMAAMAPFHQDEVLREIVVAAATSGLWVDLVPLLRVLPDPVFAKIPDLVVALPLDLLTALITEALEALEILEPFIDILNRMDAASLDHIVGLIDSDLATLGEILIAAVIERPDVRRVLGQLPPDVLDAIDRAADRLGLRADLDKARA</sequence>
<evidence type="ECO:0000313" key="1">
    <source>
        <dbReference type="EMBL" id="GGO94371.1"/>
    </source>
</evidence>
<evidence type="ECO:0008006" key="3">
    <source>
        <dbReference type="Google" id="ProtNLM"/>
    </source>
</evidence>
<evidence type="ECO:0000313" key="2">
    <source>
        <dbReference type="Proteomes" id="UP000655410"/>
    </source>
</evidence>
<proteinExistence type="predicted"/>
<name>A0ABQ2NFR3_9ACTN</name>
<organism evidence="1 2">
    <name type="scientific">Nocardioides phosphati</name>
    <dbReference type="NCBI Taxonomy" id="1867775"/>
    <lineage>
        <taxon>Bacteria</taxon>
        <taxon>Bacillati</taxon>
        <taxon>Actinomycetota</taxon>
        <taxon>Actinomycetes</taxon>
        <taxon>Propionibacteriales</taxon>
        <taxon>Nocardioidaceae</taxon>
        <taxon>Nocardioides</taxon>
    </lineage>
</organism>
<dbReference type="Proteomes" id="UP000655410">
    <property type="component" value="Unassembled WGS sequence"/>
</dbReference>
<reference evidence="2" key="1">
    <citation type="journal article" date="2019" name="Int. J. Syst. Evol. Microbiol.">
        <title>The Global Catalogue of Microorganisms (GCM) 10K type strain sequencing project: providing services to taxonomists for standard genome sequencing and annotation.</title>
        <authorList>
            <consortium name="The Broad Institute Genomics Platform"/>
            <consortium name="The Broad Institute Genome Sequencing Center for Infectious Disease"/>
            <person name="Wu L."/>
            <person name="Ma J."/>
        </authorList>
    </citation>
    <scope>NUCLEOTIDE SEQUENCE [LARGE SCALE GENOMIC DNA]</scope>
    <source>
        <strain evidence="2">CGMCC 4.7371</strain>
    </source>
</reference>
<comment type="caution">
    <text evidence="1">The sequence shown here is derived from an EMBL/GenBank/DDBJ whole genome shotgun (WGS) entry which is preliminary data.</text>
</comment>
<accession>A0ABQ2NFR3</accession>
<gene>
    <name evidence="1" type="ORF">GCM10011584_35250</name>
</gene>